<dbReference type="PROSITE" id="PS00444">
    <property type="entry name" value="POLYPRENYL_SYNTHASE_2"/>
    <property type="match status" value="1"/>
</dbReference>
<proteinExistence type="inferred from homology"/>
<sequence>MDQFAAFKPFLGVIEGQIVELLGGEKPKPEDSLVTAARHLCLQSGKRARPMLVKIFGDTLGVPESKLVDPAVSAELIHAASLLHDDVIDNGMYRRNKPTVNARWGNIVAVMGGDLLLSNALLRLAKFDARVAQHGLAVVAEMTRAAIDEVQARGNLDLPLEGLKAIGAGKTGSLFGFCGVAAAIVAGNEDAIRRFDAFGRRIGIAFQMADDIRDISGTDEGKPQYADLQSRTMNLPTLIAVKRDPLLKKRIAEAWSWSALTADKAKELGTAVLVTGALDEAAAMMNQELDLAVEALGQYANTESGANLIMWARALAQGMALKGAA</sequence>
<protein>
    <submittedName>
        <fullName evidence="7">Polyprenyl synthetase family protein</fullName>
    </submittedName>
</protein>
<evidence type="ECO:0000313" key="7">
    <source>
        <dbReference type="EMBL" id="PZR17701.1"/>
    </source>
</evidence>
<evidence type="ECO:0000256" key="3">
    <source>
        <dbReference type="ARBA" id="ARBA00022679"/>
    </source>
</evidence>
<evidence type="ECO:0000256" key="2">
    <source>
        <dbReference type="ARBA" id="ARBA00006706"/>
    </source>
</evidence>
<dbReference type="GO" id="GO:0008299">
    <property type="term" value="P:isoprenoid biosynthetic process"/>
    <property type="evidence" value="ECO:0007669"/>
    <property type="project" value="InterPro"/>
</dbReference>
<comment type="cofactor">
    <cofactor evidence="1">
        <name>Mg(2+)</name>
        <dbReference type="ChEBI" id="CHEBI:18420"/>
    </cofactor>
</comment>
<comment type="similarity">
    <text evidence="2 6">Belongs to the FPP/GGPP synthase family.</text>
</comment>
<dbReference type="EMBL" id="QFQP01000002">
    <property type="protein sequence ID" value="PZR17701.1"/>
    <property type="molecule type" value="Genomic_DNA"/>
</dbReference>
<comment type="caution">
    <text evidence="7">The sequence shown here is derived from an EMBL/GenBank/DDBJ whole genome shotgun (WGS) entry which is preliminary data.</text>
</comment>
<dbReference type="PANTHER" id="PTHR12001">
    <property type="entry name" value="GERANYLGERANYL PYROPHOSPHATE SYNTHASE"/>
    <property type="match status" value="1"/>
</dbReference>
<evidence type="ECO:0000256" key="4">
    <source>
        <dbReference type="ARBA" id="ARBA00022723"/>
    </source>
</evidence>
<name>A0A2W5W3G3_9BACT</name>
<dbReference type="InterPro" id="IPR000092">
    <property type="entry name" value="Polyprenyl_synt"/>
</dbReference>
<organism evidence="7 8">
    <name type="scientific">Archangium gephyra</name>
    <dbReference type="NCBI Taxonomy" id="48"/>
    <lineage>
        <taxon>Bacteria</taxon>
        <taxon>Pseudomonadati</taxon>
        <taxon>Myxococcota</taxon>
        <taxon>Myxococcia</taxon>
        <taxon>Myxococcales</taxon>
        <taxon>Cystobacterineae</taxon>
        <taxon>Archangiaceae</taxon>
        <taxon>Archangium</taxon>
    </lineage>
</organism>
<dbReference type="Pfam" id="PF00348">
    <property type="entry name" value="polyprenyl_synt"/>
    <property type="match status" value="1"/>
</dbReference>
<dbReference type="Gene3D" id="1.10.600.10">
    <property type="entry name" value="Farnesyl Diphosphate Synthase"/>
    <property type="match status" value="1"/>
</dbReference>
<dbReference type="InterPro" id="IPR033749">
    <property type="entry name" value="Polyprenyl_synt_CS"/>
</dbReference>
<evidence type="ECO:0000313" key="8">
    <source>
        <dbReference type="Proteomes" id="UP000249061"/>
    </source>
</evidence>
<evidence type="ECO:0000256" key="1">
    <source>
        <dbReference type="ARBA" id="ARBA00001946"/>
    </source>
</evidence>
<dbReference type="AlphaFoldDB" id="A0A2W5W3G3"/>
<dbReference type="InterPro" id="IPR008949">
    <property type="entry name" value="Isoprenoid_synthase_dom_sf"/>
</dbReference>
<keyword evidence="4" id="KW-0479">Metal-binding</keyword>
<evidence type="ECO:0000256" key="5">
    <source>
        <dbReference type="ARBA" id="ARBA00022842"/>
    </source>
</evidence>
<dbReference type="GO" id="GO:0046872">
    <property type="term" value="F:metal ion binding"/>
    <property type="evidence" value="ECO:0007669"/>
    <property type="project" value="UniProtKB-KW"/>
</dbReference>
<keyword evidence="5" id="KW-0460">Magnesium</keyword>
<dbReference type="PANTHER" id="PTHR12001:SF69">
    <property type="entry name" value="ALL TRANS-POLYPRENYL-DIPHOSPHATE SYNTHASE PDSS1"/>
    <property type="match status" value="1"/>
</dbReference>
<dbReference type="SUPFAM" id="SSF48576">
    <property type="entry name" value="Terpenoid synthases"/>
    <property type="match status" value="1"/>
</dbReference>
<dbReference type="Proteomes" id="UP000249061">
    <property type="component" value="Unassembled WGS sequence"/>
</dbReference>
<accession>A0A2W5W3G3</accession>
<evidence type="ECO:0000256" key="6">
    <source>
        <dbReference type="RuleBase" id="RU004466"/>
    </source>
</evidence>
<gene>
    <name evidence="7" type="ORF">DI536_03410</name>
</gene>
<reference evidence="7 8" key="1">
    <citation type="submission" date="2017-08" db="EMBL/GenBank/DDBJ databases">
        <title>Infants hospitalized years apart are colonized by the same room-sourced microbial strains.</title>
        <authorList>
            <person name="Brooks B."/>
            <person name="Olm M.R."/>
            <person name="Firek B.A."/>
            <person name="Baker R."/>
            <person name="Thomas B.C."/>
            <person name="Morowitz M.J."/>
            <person name="Banfield J.F."/>
        </authorList>
    </citation>
    <scope>NUCLEOTIDE SEQUENCE [LARGE SCALE GENOMIC DNA]</scope>
    <source>
        <strain evidence="7">S2_003_000_R2_14</strain>
    </source>
</reference>
<dbReference type="GO" id="GO:0004659">
    <property type="term" value="F:prenyltransferase activity"/>
    <property type="evidence" value="ECO:0007669"/>
    <property type="project" value="InterPro"/>
</dbReference>
<dbReference type="SFLD" id="SFLDS00005">
    <property type="entry name" value="Isoprenoid_Synthase_Type_I"/>
    <property type="match status" value="1"/>
</dbReference>
<keyword evidence="3 6" id="KW-0808">Transferase</keyword>